<evidence type="ECO:0000313" key="4">
    <source>
        <dbReference type="Proteomes" id="UP001319080"/>
    </source>
</evidence>
<sequence>MNDLVKILMPISIMGTLGVAVVAFTRTLTDYILKKRMIDKGYVNEDTQAIFKQQMKPSLIESKYPSLKWGLIIFFAGLSLVLMEYIPYEIESPLPYGLFALFTSLGFLMYYFIVRKDQK</sequence>
<feature type="domain" description="DUF6249" evidence="2">
    <location>
        <begin position="7"/>
        <end position="114"/>
    </location>
</feature>
<evidence type="ECO:0000259" key="2">
    <source>
        <dbReference type="Pfam" id="PF19762"/>
    </source>
</evidence>
<comment type="caution">
    <text evidence="3">The sequence shown here is derived from an EMBL/GenBank/DDBJ whole genome shotgun (WGS) entry which is preliminary data.</text>
</comment>
<feature type="transmembrane region" description="Helical" evidence="1">
    <location>
        <begin position="94"/>
        <end position="113"/>
    </location>
</feature>
<reference evidence="3 4" key="1">
    <citation type="submission" date="2021-05" db="EMBL/GenBank/DDBJ databases">
        <title>A Polyphasic approach of four new species of the genus Ohtaekwangia: Ohtaekwangia histidinii sp. nov., Ohtaekwangia cretensis sp. nov., Ohtaekwangia indiensis sp. nov., Ohtaekwangia reichenbachii sp. nov. from diverse environment.</title>
        <authorList>
            <person name="Octaviana S."/>
        </authorList>
    </citation>
    <scope>NUCLEOTIDE SEQUENCE [LARGE SCALE GENOMIC DNA]</scope>
    <source>
        <strain evidence="3 4">PWU5</strain>
    </source>
</reference>
<protein>
    <recommendedName>
        <fullName evidence="2">DUF6249 domain-containing protein</fullName>
    </recommendedName>
</protein>
<gene>
    <name evidence="3" type="ORF">KK062_02210</name>
</gene>
<name>A0AAP2DWK7_9BACT</name>
<accession>A0AAP2DWK7</accession>
<dbReference type="Pfam" id="PF19762">
    <property type="entry name" value="DUF6249"/>
    <property type="match status" value="1"/>
</dbReference>
<proteinExistence type="predicted"/>
<keyword evidence="4" id="KW-1185">Reference proteome</keyword>
<keyword evidence="1" id="KW-1133">Transmembrane helix</keyword>
<dbReference type="AlphaFoldDB" id="A0AAP2DWK7"/>
<organism evidence="3 4">
    <name type="scientific">Dawidia cretensis</name>
    <dbReference type="NCBI Taxonomy" id="2782350"/>
    <lineage>
        <taxon>Bacteria</taxon>
        <taxon>Pseudomonadati</taxon>
        <taxon>Bacteroidota</taxon>
        <taxon>Cytophagia</taxon>
        <taxon>Cytophagales</taxon>
        <taxon>Chryseotaleaceae</taxon>
        <taxon>Dawidia</taxon>
    </lineage>
</organism>
<keyword evidence="1" id="KW-0472">Membrane</keyword>
<feature type="transmembrane region" description="Helical" evidence="1">
    <location>
        <begin position="69"/>
        <end position="88"/>
    </location>
</feature>
<evidence type="ECO:0000313" key="3">
    <source>
        <dbReference type="EMBL" id="MBT1707014.1"/>
    </source>
</evidence>
<dbReference type="Proteomes" id="UP001319080">
    <property type="component" value="Unassembled WGS sequence"/>
</dbReference>
<dbReference type="EMBL" id="JAHESE010000001">
    <property type="protein sequence ID" value="MBT1707014.1"/>
    <property type="molecule type" value="Genomic_DNA"/>
</dbReference>
<dbReference type="RefSeq" id="WP_254082592.1">
    <property type="nucleotide sequence ID" value="NZ_JAHESE010000001.1"/>
</dbReference>
<keyword evidence="1" id="KW-0812">Transmembrane</keyword>
<evidence type="ECO:0000256" key="1">
    <source>
        <dbReference type="SAM" id="Phobius"/>
    </source>
</evidence>
<dbReference type="InterPro" id="IPR046216">
    <property type="entry name" value="DUF6249"/>
</dbReference>
<feature type="transmembrane region" description="Helical" evidence="1">
    <location>
        <begin position="6"/>
        <end position="28"/>
    </location>
</feature>